<keyword evidence="2" id="KW-1185">Reference proteome</keyword>
<protein>
    <submittedName>
        <fullName evidence="1">Uncharacterized protein</fullName>
    </submittedName>
</protein>
<evidence type="ECO:0000313" key="1">
    <source>
        <dbReference type="EMBL" id="SDH24520.1"/>
    </source>
</evidence>
<gene>
    <name evidence="1" type="ORF">SAMN05443529_111122</name>
</gene>
<dbReference type="RefSeq" id="WP_207649746.1">
    <property type="nucleotide sequence ID" value="NZ_FNCP01000011.1"/>
</dbReference>
<accession>A0A1G8AVX8</accession>
<organism evidence="1 2">
    <name type="scientific">Desulfosporosinus hippei DSM 8344</name>
    <dbReference type="NCBI Taxonomy" id="1121419"/>
    <lineage>
        <taxon>Bacteria</taxon>
        <taxon>Bacillati</taxon>
        <taxon>Bacillota</taxon>
        <taxon>Clostridia</taxon>
        <taxon>Eubacteriales</taxon>
        <taxon>Desulfitobacteriaceae</taxon>
        <taxon>Desulfosporosinus</taxon>
    </lineage>
</organism>
<sequence length="101" mass="11820">MRNQLNMITPLSGAKQYDSSSVIKDGLVSLNGFYESTVPFSEAYKHYNKELEKNGWKFHMKQEEKDGTVSYYFKQGDFLATITFLDNYHFLFNLRWAMLGV</sequence>
<proteinExistence type="predicted"/>
<dbReference type="EMBL" id="FNCP01000011">
    <property type="protein sequence ID" value="SDH24520.1"/>
    <property type="molecule type" value="Genomic_DNA"/>
</dbReference>
<dbReference type="Proteomes" id="UP000198656">
    <property type="component" value="Unassembled WGS sequence"/>
</dbReference>
<reference evidence="2" key="1">
    <citation type="submission" date="2016-10" db="EMBL/GenBank/DDBJ databases">
        <authorList>
            <person name="Varghese N."/>
            <person name="Submissions S."/>
        </authorList>
    </citation>
    <scope>NUCLEOTIDE SEQUENCE [LARGE SCALE GENOMIC DNA]</scope>
    <source>
        <strain evidence="2">DSM 8344</strain>
    </source>
</reference>
<evidence type="ECO:0000313" key="2">
    <source>
        <dbReference type="Proteomes" id="UP000198656"/>
    </source>
</evidence>
<dbReference type="AlphaFoldDB" id="A0A1G8AVX8"/>
<name>A0A1G8AVX8_9FIRM</name>